<gene>
    <name evidence="3" type="ORF">ATP06_0227255</name>
    <name evidence="2" type="ORF">AVL48_31635</name>
</gene>
<dbReference type="EMBL" id="LQCI01000013">
    <property type="protein sequence ID" value="KZB84763.1"/>
    <property type="molecule type" value="Genomic_DNA"/>
</dbReference>
<organism evidence="2 4">
    <name type="scientific">Amycolatopsis regifaucium</name>
    <dbReference type="NCBI Taxonomy" id="546365"/>
    <lineage>
        <taxon>Bacteria</taxon>
        <taxon>Bacillati</taxon>
        <taxon>Actinomycetota</taxon>
        <taxon>Actinomycetes</taxon>
        <taxon>Pseudonocardiales</taxon>
        <taxon>Pseudonocardiaceae</taxon>
        <taxon>Amycolatopsis</taxon>
    </lineage>
</organism>
<proteinExistence type="predicted"/>
<reference evidence="2 4" key="1">
    <citation type="submission" date="2015-12" db="EMBL/GenBank/DDBJ databases">
        <title>Amycolatopsis regifaucium genome sequencing and assembly.</title>
        <authorList>
            <person name="Mayilraj S."/>
        </authorList>
    </citation>
    <scope>NUCLEOTIDE SEQUENCE [LARGE SCALE GENOMIC DNA]</scope>
    <source>
        <strain evidence="2 4">GY080</strain>
    </source>
</reference>
<feature type="transmembrane region" description="Helical" evidence="1">
    <location>
        <begin position="46"/>
        <end position="67"/>
    </location>
</feature>
<dbReference type="Proteomes" id="UP000186883">
    <property type="component" value="Unassembled WGS sequence"/>
</dbReference>
<dbReference type="OrthoDB" id="3638146at2"/>
<dbReference type="AlphaFoldDB" id="A0A154ML87"/>
<keyword evidence="1" id="KW-0472">Membrane</keyword>
<keyword evidence="5" id="KW-1185">Reference proteome</keyword>
<dbReference type="EMBL" id="LOBU02000018">
    <property type="protein sequence ID" value="OKA05252.1"/>
    <property type="molecule type" value="Genomic_DNA"/>
</dbReference>
<name>A0A154ML87_9PSEU</name>
<dbReference type="Proteomes" id="UP000076321">
    <property type="component" value="Unassembled WGS sequence"/>
</dbReference>
<keyword evidence="1" id="KW-1133">Transmembrane helix</keyword>
<comment type="caution">
    <text evidence="2">The sequence shown here is derived from an EMBL/GenBank/DDBJ whole genome shotgun (WGS) entry which is preliminary data.</text>
</comment>
<evidence type="ECO:0000313" key="5">
    <source>
        <dbReference type="Proteomes" id="UP000186883"/>
    </source>
</evidence>
<protein>
    <submittedName>
        <fullName evidence="2">Uncharacterized protein</fullName>
    </submittedName>
</protein>
<evidence type="ECO:0000313" key="4">
    <source>
        <dbReference type="Proteomes" id="UP000076321"/>
    </source>
</evidence>
<keyword evidence="1" id="KW-0812">Transmembrane</keyword>
<evidence type="ECO:0000313" key="3">
    <source>
        <dbReference type="EMBL" id="OKA05252.1"/>
    </source>
</evidence>
<evidence type="ECO:0000256" key="1">
    <source>
        <dbReference type="SAM" id="Phobius"/>
    </source>
</evidence>
<dbReference type="RefSeq" id="WP_061989740.1">
    <property type="nucleotide sequence ID" value="NZ_FOPQ01000028.1"/>
</dbReference>
<reference evidence="3 5" key="2">
    <citation type="submission" date="2016-11" db="EMBL/GenBank/DDBJ databases">
        <title>Genome sequencing of Amycolatopsis regifaucium.</title>
        <authorList>
            <person name="Mayilraj S."/>
            <person name="Kaur N."/>
        </authorList>
    </citation>
    <scope>NUCLEOTIDE SEQUENCE [LARGE SCALE GENOMIC DNA]</scope>
    <source>
        <strain evidence="3 5">GY080</strain>
    </source>
</reference>
<accession>A0A154ML87</accession>
<sequence>MGGSTPVLVFALLFMALLAVIPRRYWCMQLPAVLGWVMVWIDSAFTGHWTDSLGVAITAFSLLWLALTGKRARSCSDPDS</sequence>
<evidence type="ECO:0000313" key="2">
    <source>
        <dbReference type="EMBL" id="KZB84763.1"/>
    </source>
</evidence>